<feature type="transmembrane region" description="Helical" evidence="1">
    <location>
        <begin position="141"/>
        <end position="164"/>
    </location>
</feature>
<dbReference type="RefSeq" id="WP_105420354.1">
    <property type="nucleotide sequence ID" value="NZ_PUIO01000047.1"/>
</dbReference>
<feature type="transmembrane region" description="Helical" evidence="1">
    <location>
        <begin position="176"/>
        <end position="196"/>
    </location>
</feature>
<evidence type="ECO:0000313" key="2">
    <source>
        <dbReference type="EMBL" id="PQP18959.1"/>
    </source>
</evidence>
<feature type="transmembrane region" description="Helical" evidence="1">
    <location>
        <begin position="312"/>
        <end position="336"/>
    </location>
</feature>
<dbReference type="EMBL" id="PUIO01000047">
    <property type="protein sequence ID" value="PQP18959.1"/>
    <property type="molecule type" value="Genomic_DNA"/>
</dbReference>
<gene>
    <name evidence="2" type="ORF">C5613_31095</name>
</gene>
<keyword evidence="1" id="KW-0472">Membrane</keyword>
<comment type="caution">
    <text evidence="2">The sequence shown here is derived from an EMBL/GenBank/DDBJ whole genome shotgun (WGS) entry which is preliminary data.</text>
</comment>
<dbReference type="AlphaFoldDB" id="A0A2S8IWA5"/>
<accession>A0A2S8IWA5</accession>
<reference evidence="3" key="1">
    <citation type="submission" date="2018-02" db="EMBL/GenBank/DDBJ databases">
        <title>Draft genome sequencing of Rhodococcus opacus KU647198.</title>
        <authorList>
            <person name="Zheng B.-X."/>
        </authorList>
    </citation>
    <scope>NUCLEOTIDE SEQUENCE [LARGE SCALE GENOMIC DNA]</scope>
    <source>
        <strain evidence="3">04-OD7</strain>
    </source>
</reference>
<dbReference type="Proteomes" id="UP000239290">
    <property type="component" value="Unassembled WGS sequence"/>
</dbReference>
<evidence type="ECO:0000256" key="1">
    <source>
        <dbReference type="SAM" id="Phobius"/>
    </source>
</evidence>
<keyword evidence="1" id="KW-1133">Transmembrane helix</keyword>
<name>A0A2S8IWA5_RHOOP</name>
<sequence>MPSRRTIILGAITAIGALLFLFPLTTGMLGTTQGVETLTGDLRASFEPAALAQTRADMNTVQAMSDQLQGKTLPDLPNALAMSPQQFQDYMGQNFPDVASGTAQLNTILPKFQTLVTGLETQAPNFLAADQIPTSTLPSTVVPYLFLIPGAVLVLLAGGALLLGRGRDGNGLSRPALAVSVVVGLVFVVAPLVLAVPAKARAVDDLTTAFGTVFTDSGVAAVRSDMTVIAKMSDQLQTQTVPALANALKMDSTQFQDFMGQNYPDVATGMGQLNDILPRFEALVTGMERNVDSFQLAASIPTAGQATTTLTWWFIVPGIALILLGGIGLFTGGAPLTSNGVPRERTLETV</sequence>
<evidence type="ECO:0000313" key="3">
    <source>
        <dbReference type="Proteomes" id="UP000239290"/>
    </source>
</evidence>
<proteinExistence type="predicted"/>
<keyword evidence="1" id="KW-0812">Transmembrane</keyword>
<organism evidence="2 3">
    <name type="scientific">Rhodococcus opacus</name>
    <name type="common">Nocardia opaca</name>
    <dbReference type="NCBI Taxonomy" id="37919"/>
    <lineage>
        <taxon>Bacteria</taxon>
        <taxon>Bacillati</taxon>
        <taxon>Actinomycetota</taxon>
        <taxon>Actinomycetes</taxon>
        <taxon>Mycobacteriales</taxon>
        <taxon>Nocardiaceae</taxon>
        <taxon>Rhodococcus</taxon>
    </lineage>
</organism>
<protein>
    <submittedName>
        <fullName evidence="2">Uncharacterized protein</fullName>
    </submittedName>
</protein>